<dbReference type="AlphaFoldDB" id="A0AAP0S694"/>
<proteinExistence type="predicted"/>
<dbReference type="SUPFAM" id="SSF53098">
    <property type="entry name" value="Ribonuclease H-like"/>
    <property type="match status" value="1"/>
</dbReference>
<name>A0AAP0S694_LIQFO</name>
<dbReference type="EMBL" id="JBBPBK010000003">
    <property type="protein sequence ID" value="KAK9287930.1"/>
    <property type="molecule type" value="Genomic_DNA"/>
</dbReference>
<feature type="compositionally biased region" description="Low complexity" evidence="1">
    <location>
        <begin position="19"/>
        <end position="35"/>
    </location>
</feature>
<reference evidence="2 3" key="1">
    <citation type="journal article" date="2024" name="Plant J.">
        <title>Genome sequences and population genomics reveal climatic adaptation and genomic divergence between two closely related sweetgum species.</title>
        <authorList>
            <person name="Xu W.Q."/>
            <person name="Ren C.Q."/>
            <person name="Zhang X.Y."/>
            <person name="Comes H.P."/>
            <person name="Liu X.H."/>
            <person name="Li Y.G."/>
            <person name="Kettle C.J."/>
            <person name="Jalonen R."/>
            <person name="Gaisberger H."/>
            <person name="Ma Y.Z."/>
            <person name="Qiu Y.X."/>
        </authorList>
    </citation>
    <scope>NUCLEOTIDE SEQUENCE [LARGE SCALE GENOMIC DNA]</scope>
    <source>
        <strain evidence="2">Hangzhou</strain>
    </source>
</reference>
<evidence type="ECO:0000313" key="3">
    <source>
        <dbReference type="Proteomes" id="UP001415857"/>
    </source>
</evidence>
<dbReference type="InterPro" id="IPR012337">
    <property type="entry name" value="RNaseH-like_sf"/>
</dbReference>
<comment type="caution">
    <text evidence="2">The sequence shown here is derived from an EMBL/GenBank/DDBJ whole genome shotgun (WGS) entry which is preliminary data.</text>
</comment>
<dbReference type="PANTHER" id="PTHR46481:SF7">
    <property type="entry name" value="ZINC FINGER BED DOMAIN-CONTAINING PROTEIN RICESLEEPER 2-LIKE"/>
    <property type="match status" value="1"/>
</dbReference>
<dbReference type="Proteomes" id="UP001415857">
    <property type="component" value="Unassembled WGS sequence"/>
</dbReference>
<feature type="region of interest" description="Disordered" evidence="1">
    <location>
        <begin position="1"/>
        <end position="35"/>
    </location>
</feature>
<keyword evidence="3" id="KW-1185">Reference proteome</keyword>
<dbReference type="InterPro" id="IPR052035">
    <property type="entry name" value="ZnF_BED_domain_contain"/>
</dbReference>
<evidence type="ECO:0000313" key="2">
    <source>
        <dbReference type="EMBL" id="KAK9287930.1"/>
    </source>
</evidence>
<sequence length="320" mass="36292">MSSMGDNDPNPQSVPPRAPSITAASTSAAATSTPTAATSSANALTRMIIIDELPFKFVEREGFKQFVSVLQPRFQLLSRSTVAKDCLNLYKNEKIKLRNQLKHCVQRISLTIDLWTSLQNISYMCLTAHFIDMDWKLHKRILNFCVVTSYKGEVIGHAIESCLLEWDLENVCTITVDNANSNDTAVAYLKKKYGKKSGGILNGEFMHMRCCAHILNLIVKDGLSDVHDSIAKIRGAVKYIRSSPSRAKVFKKCVEQERITGKRSLYLDVLNKWNSTYLMLDTAIKFQKAFERLEEQDLTYKWELKEGIPAEDDWNNARKL</sequence>
<dbReference type="SUPFAM" id="SSF140996">
    <property type="entry name" value="Hermes dimerisation domain"/>
    <property type="match status" value="1"/>
</dbReference>
<organism evidence="2 3">
    <name type="scientific">Liquidambar formosana</name>
    <name type="common">Formosan gum</name>
    <dbReference type="NCBI Taxonomy" id="63359"/>
    <lineage>
        <taxon>Eukaryota</taxon>
        <taxon>Viridiplantae</taxon>
        <taxon>Streptophyta</taxon>
        <taxon>Embryophyta</taxon>
        <taxon>Tracheophyta</taxon>
        <taxon>Spermatophyta</taxon>
        <taxon>Magnoliopsida</taxon>
        <taxon>eudicotyledons</taxon>
        <taxon>Gunneridae</taxon>
        <taxon>Pentapetalae</taxon>
        <taxon>Saxifragales</taxon>
        <taxon>Altingiaceae</taxon>
        <taxon>Liquidambar</taxon>
    </lineage>
</organism>
<protein>
    <submittedName>
        <fullName evidence="2">Uncharacterized protein</fullName>
    </submittedName>
</protein>
<dbReference type="PANTHER" id="PTHR46481">
    <property type="entry name" value="ZINC FINGER BED DOMAIN-CONTAINING PROTEIN 4"/>
    <property type="match status" value="1"/>
</dbReference>
<evidence type="ECO:0000256" key="1">
    <source>
        <dbReference type="SAM" id="MobiDB-lite"/>
    </source>
</evidence>
<accession>A0AAP0S694</accession>
<gene>
    <name evidence="2" type="ORF">L1049_016375</name>
</gene>
<feature type="compositionally biased region" description="Polar residues" evidence="1">
    <location>
        <begin position="1"/>
        <end position="11"/>
    </location>
</feature>